<reference evidence="3 4" key="1">
    <citation type="journal article" date="2022" name="Nat. Plants">
        <title>Genomes of leafy and leafless Platanthera orchids illuminate the evolution of mycoheterotrophy.</title>
        <authorList>
            <person name="Li M.H."/>
            <person name="Liu K.W."/>
            <person name="Li Z."/>
            <person name="Lu H.C."/>
            <person name="Ye Q.L."/>
            <person name="Zhang D."/>
            <person name="Wang J.Y."/>
            <person name="Li Y.F."/>
            <person name="Zhong Z.M."/>
            <person name="Liu X."/>
            <person name="Yu X."/>
            <person name="Liu D.K."/>
            <person name="Tu X.D."/>
            <person name="Liu B."/>
            <person name="Hao Y."/>
            <person name="Liao X.Y."/>
            <person name="Jiang Y.T."/>
            <person name="Sun W.H."/>
            <person name="Chen J."/>
            <person name="Chen Y.Q."/>
            <person name="Ai Y."/>
            <person name="Zhai J.W."/>
            <person name="Wu S.S."/>
            <person name="Zhou Z."/>
            <person name="Hsiao Y.Y."/>
            <person name="Wu W.L."/>
            <person name="Chen Y.Y."/>
            <person name="Lin Y.F."/>
            <person name="Hsu J.L."/>
            <person name="Li C.Y."/>
            <person name="Wang Z.W."/>
            <person name="Zhao X."/>
            <person name="Zhong W.Y."/>
            <person name="Ma X.K."/>
            <person name="Ma L."/>
            <person name="Huang J."/>
            <person name="Chen G.Z."/>
            <person name="Huang M.Z."/>
            <person name="Huang L."/>
            <person name="Peng D.H."/>
            <person name="Luo Y.B."/>
            <person name="Zou S.Q."/>
            <person name="Chen S.P."/>
            <person name="Lan S."/>
            <person name="Tsai W.C."/>
            <person name="Van de Peer Y."/>
            <person name="Liu Z.J."/>
        </authorList>
    </citation>
    <scope>NUCLEOTIDE SEQUENCE [LARGE SCALE GENOMIC DNA]</scope>
    <source>
        <strain evidence="3">Lor288</strain>
    </source>
</reference>
<name>A0ABR2N4R3_9ASPA</name>
<feature type="region of interest" description="Disordered" evidence="1">
    <location>
        <begin position="107"/>
        <end position="144"/>
    </location>
</feature>
<feature type="domain" description="Inhibitor I9" evidence="2">
    <location>
        <begin position="23"/>
        <end position="98"/>
    </location>
</feature>
<protein>
    <recommendedName>
        <fullName evidence="2">Inhibitor I9 domain-containing protein</fullName>
    </recommendedName>
</protein>
<dbReference type="EMBL" id="JBBWWR010000001">
    <property type="protein sequence ID" value="KAK8971107.1"/>
    <property type="molecule type" value="Genomic_DNA"/>
</dbReference>
<dbReference type="Pfam" id="PF05922">
    <property type="entry name" value="Inhibitor_I9"/>
    <property type="match status" value="1"/>
</dbReference>
<gene>
    <name evidence="3" type="ORF">KSP40_PGU020875</name>
</gene>
<proteinExistence type="predicted"/>
<dbReference type="InterPro" id="IPR010259">
    <property type="entry name" value="S8pro/Inhibitor_I9"/>
</dbReference>
<evidence type="ECO:0000256" key="1">
    <source>
        <dbReference type="SAM" id="MobiDB-lite"/>
    </source>
</evidence>
<dbReference type="Gene3D" id="3.30.70.80">
    <property type="entry name" value="Peptidase S8 propeptide/proteinase inhibitor I9"/>
    <property type="match status" value="1"/>
</dbReference>
<organism evidence="3 4">
    <name type="scientific">Platanthera guangdongensis</name>
    <dbReference type="NCBI Taxonomy" id="2320717"/>
    <lineage>
        <taxon>Eukaryota</taxon>
        <taxon>Viridiplantae</taxon>
        <taxon>Streptophyta</taxon>
        <taxon>Embryophyta</taxon>
        <taxon>Tracheophyta</taxon>
        <taxon>Spermatophyta</taxon>
        <taxon>Magnoliopsida</taxon>
        <taxon>Liliopsida</taxon>
        <taxon>Asparagales</taxon>
        <taxon>Orchidaceae</taxon>
        <taxon>Orchidoideae</taxon>
        <taxon>Orchideae</taxon>
        <taxon>Orchidinae</taxon>
        <taxon>Platanthera</taxon>
    </lineage>
</organism>
<evidence type="ECO:0000313" key="4">
    <source>
        <dbReference type="Proteomes" id="UP001412067"/>
    </source>
</evidence>
<comment type="caution">
    <text evidence="3">The sequence shown here is derived from an EMBL/GenBank/DDBJ whole genome shotgun (WGS) entry which is preliminary data.</text>
</comment>
<evidence type="ECO:0000259" key="2">
    <source>
        <dbReference type="Pfam" id="PF05922"/>
    </source>
</evidence>
<dbReference type="InterPro" id="IPR037045">
    <property type="entry name" value="S8pro/Inhibitor_I9_sf"/>
</dbReference>
<accession>A0ABR2N4R3</accession>
<evidence type="ECO:0000313" key="3">
    <source>
        <dbReference type="EMBL" id="KAK8971107.1"/>
    </source>
</evidence>
<dbReference type="Proteomes" id="UP001412067">
    <property type="component" value="Unassembled WGS sequence"/>
</dbReference>
<feature type="compositionally biased region" description="Polar residues" evidence="1">
    <location>
        <begin position="127"/>
        <end position="138"/>
    </location>
</feature>
<sequence>MAHTSLSTVADLSPLHTYIVDVFRPDNLLSSDVDGFQKYCISFLPKTKLDSSSSPRLLSSYSESIICFAARLTEEEASAMSSIPGFIQACKSHKYYLMTTHNPTSLASGPMPEYDATPTEAKALSPECSTPFQHNPDNSIMHAK</sequence>
<keyword evidence="4" id="KW-1185">Reference proteome</keyword>